<protein>
    <submittedName>
        <fullName evidence="4">2-methylcitrate dehydratase PrpD</fullName>
    </submittedName>
</protein>
<organism evidence="4 5">
    <name type="scientific">Pseudonocardia thermophila</name>
    <dbReference type="NCBI Taxonomy" id="1848"/>
    <lineage>
        <taxon>Bacteria</taxon>
        <taxon>Bacillati</taxon>
        <taxon>Actinomycetota</taxon>
        <taxon>Actinomycetes</taxon>
        <taxon>Pseudonocardiales</taxon>
        <taxon>Pseudonocardiaceae</taxon>
        <taxon>Pseudonocardia</taxon>
    </lineage>
</organism>
<name>A0A1M6ZWG0_PSETH</name>
<keyword evidence="5" id="KW-1185">Reference proteome</keyword>
<accession>A0A1M6ZWG0</accession>
<gene>
    <name evidence="4" type="ORF">SAMN05443637_12534</name>
</gene>
<reference evidence="4 5" key="1">
    <citation type="submission" date="2016-11" db="EMBL/GenBank/DDBJ databases">
        <authorList>
            <person name="Jaros S."/>
            <person name="Januszkiewicz K."/>
            <person name="Wedrychowicz H."/>
        </authorList>
    </citation>
    <scope>NUCLEOTIDE SEQUENCE [LARGE SCALE GENOMIC DNA]</scope>
    <source>
        <strain evidence="4 5">DSM 43832</strain>
    </source>
</reference>
<dbReference type="Gene3D" id="1.10.4100.10">
    <property type="entry name" value="2-methylcitrate dehydratase PrpD"/>
    <property type="match status" value="1"/>
</dbReference>
<evidence type="ECO:0000256" key="1">
    <source>
        <dbReference type="ARBA" id="ARBA00006174"/>
    </source>
</evidence>
<evidence type="ECO:0000313" key="5">
    <source>
        <dbReference type="Proteomes" id="UP000184363"/>
    </source>
</evidence>
<dbReference type="GO" id="GO:0016829">
    <property type="term" value="F:lyase activity"/>
    <property type="evidence" value="ECO:0007669"/>
    <property type="project" value="InterPro"/>
</dbReference>
<dbReference type="Gene3D" id="3.30.1330.120">
    <property type="entry name" value="2-methylcitrate dehydratase PrpD"/>
    <property type="match status" value="1"/>
</dbReference>
<feature type="domain" description="MmgE/PrpD N-terminal" evidence="2">
    <location>
        <begin position="18"/>
        <end position="262"/>
    </location>
</feature>
<feature type="domain" description="MmgE/PrpD C-terminal" evidence="3">
    <location>
        <begin position="286"/>
        <end position="457"/>
    </location>
</feature>
<dbReference type="InterPro" id="IPR042183">
    <property type="entry name" value="MmgE/PrpD_sf_1"/>
</dbReference>
<dbReference type="Pfam" id="PF03972">
    <property type="entry name" value="MmgE_PrpD_N"/>
    <property type="match status" value="1"/>
</dbReference>
<dbReference type="InterPro" id="IPR045337">
    <property type="entry name" value="MmgE_PrpD_C"/>
</dbReference>
<dbReference type="PANTHER" id="PTHR16943:SF8">
    <property type="entry name" value="2-METHYLCITRATE DEHYDRATASE"/>
    <property type="match status" value="1"/>
</dbReference>
<dbReference type="PANTHER" id="PTHR16943">
    <property type="entry name" value="2-METHYLCITRATE DEHYDRATASE-RELATED"/>
    <property type="match status" value="1"/>
</dbReference>
<dbReference type="SUPFAM" id="SSF103378">
    <property type="entry name" value="2-methylcitrate dehydratase PrpD"/>
    <property type="match status" value="1"/>
</dbReference>
<dbReference type="InterPro" id="IPR036148">
    <property type="entry name" value="MmgE/PrpD_sf"/>
</dbReference>
<dbReference type="InterPro" id="IPR045336">
    <property type="entry name" value="MmgE_PrpD_N"/>
</dbReference>
<comment type="similarity">
    <text evidence="1">Belongs to the PrpD family.</text>
</comment>
<dbReference type="InterPro" id="IPR005656">
    <property type="entry name" value="MmgE_PrpD"/>
</dbReference>
<dbReference type="InterPro" id="IPR042188">
    <property type="entry name" value="MmgE/PrpD_sf_2"/>
</dbReference>
<dbReference type="STRING" id="1848.SAMN05443637_12534"/>
<dbReference type="AlphaFoldDB" id="A0A1M6ZWG0"/>
<evidence type="ECO:0000259" key="2">
    <source>
        <dbReference type="Pfam" id="PF03972"/>
    </source>
</evidence>
<dbReference type="Pfam" id="PF19305">
    <property type="entry name" value="MmgE_PrpD_C"/>
    <property type="match status" value="1"/>
</dbReference>
<dbReference type="Proteomes" id="UP000184363">
    <property type="component" value="Unassembled WGS sequence"/>
</dbReference>
<evidence type="ECO:0000313" key="4">
    <source>
        <dbReference type="EMBL" id="SHL34841.1"/>
    </source>
</evidence>
<sequence>MTAPAPAPTLSAPTLSQTVARFAVEAAAGQVPEAVRASVRQRILDVLGLCVAGRALDTSAAALAFVAEQGGTGRAHVVGDPNPVPAALAAFANGVLAHSLDYDDTHLPSVLHPSASVVPAALAAAEDNDASGDLLIAAIAAGLEVCVRIGMAGYVPESGNSVFFEHGQHATSICGAVGSAVAAALLGGADEAEVAHAIGIVASLSSGIIEANRTGGTVKRLHCGWAAQAGVSAARLVRHGFTGPPTVFEGRFGFFQAFLHGEYRPEAITDGLGTDWEVPRIFFKPYPANHFTHTIVDAAAELRRQGLAPAEVESLEIGVPAPVVRTVGEPIEKKRTPSTPYEAQFSGPYAAVVGLFGGGGLGAALADYAPAHLADPARQELMRRTTVVADEECTSIYPHQFPAVIRARSTDGREWTAKALVNRGGVDNPLTDEEIARKFTDNAGPVLGDTTAQRVVAAVAGLGTTTEVGELLALTARQNDSTEETE</sequence>
<evidence type="ECO:0000259" key="3">
    <source>
        <dbReference type="Pfam" id="PF19305"/>
    </source>
</evidence>
<proteinExistence type="inferred from homology"/>
<dbReference type="RefSeq" id="WP_234997592.1">
    <property type="nucleotide sequence ID" value="NZ_CALGVN010000020.1"/>
</dbReference>
<dbReference type="EMBL" id="FRAP01000025">
    <property type="protein sequence ID" value="SHL34841.1"/>
    <property type="molecule type" value="Genomic_DNA"/>
</dbReference>